<keyword evidence="3" id="KW-1185">Reference proteome</keyword>
<evidence type="ECO:0000313" key="3">
    <source>
        <dbReference type="Proteomes" id="UP000054928"/>
    </source>
</evidence>
<reference evidence="3" key="1">
    <citation type="submission" date="2014-09" db="EMBL/GenBank/DDBJ databases">
        <authorList>
            <person name="Sharma Rahul"/>
            <person name="Thines Marco"/>
        </authorList>
    </citation>
    <scope>NUCLEOTIDE SEQUENCE [LARGE SCALE GENOMIC DNA]</scope>
</reference>
<name>A0A0N7L730_PLAHL</name>
<dbReference type="AlphaFoldDB" id="A0A0N7L730"/>
<feature type="region of interest" description="Disordered" evidence="1">
    <location>
        <begin position="842"/>
        <end position="861"/>
    </location>
</feature>
<feature type="region of interest" description="Disordered" evidence="1">
    <location>
        <begin position="501"/>
        <end position="545"/>
    </location>
</feature>
<evidence type="ECO:0000313" key="2">
    <source>
        <dbReference type="EMBL" id="CEG45931.1"/>
    </source>
</evidence>
<feature type="region of interest" description="Disordered" evidence="1">
    <location>
        <begin position="798"/>
        <end position="820"/>
    </location>
</feature>
<protein>
    <submittedName>
        <fullName evidence="2">Uncharacterized protein</fullName>
    </submittedName>
</protein>
<feature type="region of interest" description="Disordered" evidence="1">
    <location>
        <begin position="566"/>
        <end position="586"/>
    </location>
</feature>
<feature type="compositionally biased region" description="Polar residues" evidence="1">
    <location>
        <begin position="576"/>
        <end position="586"/>
    </location>
</feature>
<dbReference type="EMBL" id="CCYD01001864">
    <property type="protein sequence ID" value="CEG45931.1"/>
    <property type="molecule type" value="Genomic_DNA"/>
</dbReference>
<dbReference type="Proteomes" id="UP000054928">
    <property type="component" value="Unassembled WGS sequence"/>
</dbReference>
<proteinExistence type="predicted"/>
<evidence type="ECO:0000256" key="1">
    <source>
        <dbReference type="SAM" id="MobiDB-lite"/>
    </source>
</evidence>
<accession>A0A0N7L730</accession>
<sequence>MAEDRLHELDVNVSVETNLSTKDRKKYEQYQNIALCEKTRLIAIANGRFVDLYRIDTNAIHPFPFLQQISISTYINHVCASIFTNLNDTDPKLVKATCVAFPVPSFLLVGISVRVPESEMSKCEIVETKTLVLGLRLYATSVTPFPCGKFVDKSQYHEPSVQVSFSFVENVLGTFDKEIQHFCNFRRDMTPDAGSVLILLEDSNQFGVLSWKERFSDRQVCMAQVKQQAENLISAECDHNGQYVVLGGERGRLFLMSFRHFMLHESDVVLTHKQNAGQRLVLGPCSRSGVIVRDNPLELVRMVRTLSLTGVNCASTSLRWWSLEIRGQHKQLLLAGQQDGSLRILELIHEDEEFQCILDMRCIRIYPGLSSGTHDAVRSISMPKLCHEKDSKIVKFVVISDMRWRNWRVKITETGAESSCPIWPSVRESLEFQSIPLQIQDAKSIIWLSNSAHTSKLFSKALASSTPDYTYQNPIILIMTINRLQVVGLLRETVAENEKAVSSETDVGEEDVGATSEYKEEPGKLPIPKVNNNEESASNGPTTIQDKYKLPPMLWKAKTSTTPDSFAFDKNKDSKMSGSEDVSISKVSREEQTERIKSVIQRVETLDSILRSMRTSFQLFSFDVQRHMNFVSEQLEDKSFLQEQAELARFDAGEQPQHRRNETASPIIPHVAEKYDPDHPDADWAGFVRRSYKKRFYTNQSTGKDSLIYDEKGGLIPRIAERSTISGKKIFERQLHPSNEHLISDRDSNCSDWKTSYTSQTSMEATAKDDFVLGTRQNLQHKRHVMPMYEQDARNQLSENNRQGSPSLHDSGSSGLLSERRIDPRRSILAGIGKLVAAEDLNGIKPPPARHLSESYRNSSSKTLLPENYHATTIGYTGRRNIL</sequence>
<organism evidence="2 3">
    <name type="scientific">Plasmopara halstedii</name>
    <name type="common">Downy mildew of sunflower</name>
    <dbReference type="NCBI Taxonomy" id="4781"/>
    <lineage>
        <taxon>Eukaryota</taxon>
        <taxon>Sar</taxon>
        <taxon>Stramenopiles</taxon>
        <taxon>Oomycota</taxon>
        <taxon>Peronosporomycetes</taxon>
        <taxon>Peronosporales</taxon>
        <taxon>Peronosporaceae</taxon>
        <taxon>Plasmopara</taxon>
    </lineage>
</organism>
<dbReference type="OMA" id="FHITSEM"/>
<feature type="compositionally biased region" description="Low complexity" evidence="1">
    <location>
        <begin position="804"/>
        <end position="817"/>
    </location>
</feature>
<dbReference type="OrthoDB" id="64071at2759"/>
<dbReference type="RefSeq" id="XP_024582300.1">
    <property type="nucleotide sequence ID" value="XM_024716730.1"/>
</dbReference>
<feature type="compositionally biased region" description="Polar residues" evidence="1">
    <location>
        <begin position="530"/>
        <end position="545"/>
    </location>
</feature>
<dbReference type="GeneID" id="36397319"/>